<organism evidence="1 2">
    <name type="scientific">Streptomyces mirabilis</name>
    <dbReference type="NCBI Taxonomy" id="68239"/>
    <lineage>
        <taxon>Bacteria</taxon>
        <taxon>Bacillati</taxon>
        <taxon>Actinomycetota</taxon>
        <taxon>Actinomycetes</taxon>
        <taxon>Kitasatosporales</taxon>
        <taxon>Streptomycetaceae</taxon>
        <taxon>Streptomyces</taxon>
    </lineage>
</organism>
<name>A0ABU3UDP7_9ACTN</name>
<reference evidence="1 2" key="1">
    <citation type="submission" date="2023-02" db="EMBL/GenBank/DDBJ databases">
        <authorList>
            <person name="Maleckis M."/>
        </authorList>
    </citation>
    <scope>NUCLEOTIDE SEQUENCE [LARGE SCALE GENOMIC DNA]</scope>
    <source>
        <strain evidence="1 2">P8-A2</strain>
    </source>
</reference>
<gene>
    <name evidence="1" type="ORF">PU648_06520</name>
</gene>
<accession>A0ABU3UDP7</accession>
<evidence type="ECO:0000313" key="2">
    <source>
        <dbReference type="Proteomes" id="UP001257627"/>
    </source>
</evidence>
<evidence type="ECO:0008006" key="3">
    <source>
        <dbReference type="Google" id="ProtNLM"/>
    </source>
</evidence>
<dbReference type="RefSeq" id="WP_143610311.1">
    <property type="nucleotide sequence ID" value="NZ_JBEPAS010000001.1"/>
</dbReference>
<evidence type="ECO:0000313" key="1">
    <source>
        <dbReference type="EMBL" id="MDU8992026.1"/>
    </source>
</evidence>
<keyword evidence="2" id="KW-1185">Reference proteome</keyword>
<comment type="caution">
    <text evidence="1">The sequence shown here is derived from an EMBL/GenBank/DDBJ whole genome shotgun (WGS) entry which is preliminary data.</text>
</comment>
<sequence length="88" mass="9946">MVPTKPWSRPAAVPLREWALRDRERRGITAAVAKGAQPRKAVPSADPDERVWRLEARGAELEASERKLATERNILREAAKYLAGETNW</sequence>
<protein>
    <recommendedName>
        <fullName evidence="3">Transposase</fullName>
    </recommendedName>
</protein>
<proteinExistence type="predicted"/>
<dbReference type="EMBL" id="JARAKF010000001">
    <property type="protein sequence ID" value="MDU8992026.1"/>
    <property type="molecule type" value="Genomic_DNA"/>
</dbReference>
<dbReference type="Proteomes" id="UP001257627">
    <property type="component" value="Unassembled WGS sequence"/>
</dbReference>